<feature type="signal peptide" evidence="2">
    <location>
        <begin position="1"/>
        <end position="30"/>
    </location>
</feature>
<dbReference type="Proteomes" id="UP000282674">
    <property type="component" value="Unassembled WGS sequence"/>
</dbReference>
<keyword evidence="2" id="KW-0732">Signal</keyword>
<sequence>MRFGTATARLTRAVVLATAGGLLAASPAFAAAPGDASGDSTGTAAAVPGQGSAFGLALSGPVPLAPKPTVASAKGTRRASMLNEQRSKVLKAAALDVAASPDKSQANVARLRVPGAQLAAEAVRAHCDGAKGASNLVGATIGGKRLPVAPAPNTTVPVDIPKLGRVALVLNKQERTPNGTRVTAMELTTPLAHLGPEVVRVSSVTCNAANGPGPGGNGQPGGPGQSGGSGQADGPGRPGGPGHPGGKGAHVMRAPSTNGVHEAPRPKPVRHELAVTG</sequence>
<dbReference type="OrthoDB" id="3473825at2"/>
<protein>
    <recommendedName>
        <fullName evidence="5">DUF5666 domain-containing protein</fullName>
    </recommendedName>
</protein>
<evidence type="ECO:0000256" key="2">
    <source>
        <dbReference type="SAM" id="SignalP"/>
    </source>
</evidence>
<organism evidence="3 4">
    <name type="scientific">Actinomadura harenae</name>
    <dbReference type="NCBI Taxonomy" id="2483351"/>
    <lineage>
        <taxon>Bacteria</taxon>
        <taxon>Bacillati</taxon>
        <taxon>Actinomycetota</taxon>
        <taxon>Actinomycetes</taxon>
        <taxon>Streptosporangiales</taxon>
        <taxon>Thermomonosporaceae</taxon>
        <taxon>Actinomadura</taxon>
    </lineage>
</organism>
<dbReference type="NCBIfam" id="NF040603">
    <property type="entry name" value="choice_anch_P"/>
    <property type="match status" value="1"/>
</dbReference>
<name>A0A3M2MEE2_9ACTN</name>
<dbReference type="AlphaFoldDB" id="A0A3M2MEE2"/>
<accession>A0A3M2MEE2</accession>
<feature type="region of interest" description="Disordered" evidence="1">
    <location>
        <begin position="205"/>
        <end position="277"/>
    </location>
</feature>
<dbReference type="EMBL" id="RFFG01000003">
    <property type="protein sequence ID" value="RMI47370.1"/>
    <property type="molecule type" value="Genomic_DNA"/>
</dbReference>
<comment type="caution">
    <text evidence="3">The sequence shown here is derived from an EMBL/GenBank/DDBJ whole genome shotgun (WGS) entry which is preliminary data.</text>
</comment>
<proteinExistence type="predicted"/>
<evidence type="ECO:0000313" key="3">
    <source>
        <dbReference type="EMBL" id="RMI47370.1"/>
    </source>
</evidence>
<gene>
    <name evidence="3" type="ORF">EBO15_02300</name>
</gene>
<feature type="compositionally biased region" description="Gly residues" evidence="1">
    <location>
        <begin position="212"/>
        <end position="248"/>
    </location>
</feature>
<keyword evidence="4" id="KW-1185">Reference proteome</keyword>
<evidence type="ECO:0008006" key="5">
    <source>
        <dbReference type="Google" id="ProtNLM"/>
    </source>
</evidence>
<evidence type="ECO:0000256" key="1">
    <source>
        <dbReference type="SAM" id="MobiDB-lite"/>
    </source>
</evidence>
<dbReference type="RefSeq" id="WP_122192604.1">
    <property type="nucleotide sequence ID" value="NZ_JBHSKC010000002.1"/>
</dbReference>
<reference evidence="3 4" key="1">
    <citation type="submission" date="2018-10" db="EMBL/GenBank/DDBJ databases">
        <title>Isolation from soil.</title>
        <authorList>
            <person name="Hu J."/>
        </authorList>
    </citation>
    <scope>NUCLEOTIDE SEQUENCE [LARGE SCALE GENOMIC DNA]</scope>
    <source>
        <strain evidence="3 4">NEAU-Ht49</strain>
    </source>
</reference>
<feature type="chain" id="PRO_5018133677" description="DUF5666 domain-containing protein" evidence="2">
    <location>
        <begin position="31"/>
        <end position="277"/>
    </location>
</feature>
<feature type="compositionally biased region" description="Basic and acidic residues" evidence="1">
    <location>
        <begin position="262"/>
        <end position="277"/>
    </location>
</feature>
<evidence type="ECO:0000313" key="4">
    <source>
        <dbReference type="Proteomes" id="UP000282674"/>
    </source>
</evidence>